<proteinExistence type="inferred from homology"/>
<evidence type="ECO:0000256" key="2">
    <source>
        <dbReference type="ARBA" id="ARBA00033753"/>
    </source>
</evidence>
<name>L1JKF3_GUITC</name>
<dbReference type="KEGG" id="gtt:GUITHDRAFT_55947"/>
<feature type="domain" description="TsaA-like" evidence="3">
    <location>
        <begin position="38"/>
        <end position="171"/>
    </location>
</feature>
<evidence type="ECO:0000259" key="3">
    <source>
        <dbReference type="PROSITE" id="PS51668"/>
    </source>
</evidence>
<sequence length="171" mass="19131">ENLPRVRKGKLAQGGRVEEDCYEERTWDPKVVMPALTMMPIAHVKSCFPRRNGCPRQGSVVPSSRAKIDIVFGTNPHHSLEGLEDFSHVWILFVFDGNGTNYCPRPHIYPPRLLGASKGVFATRSPHRPYPIGISLCKLEKVFKVEGRTLELSGVDLVEGTPVIDIKPYIP</sequence>
<evidence type="ECO:0000313" key="4">
    <source>
        <dbReference type="EMBL" id="EKX48777.1"/>
    </source>
</evidence>
<organism evidence="4">
    <name type="scientific">Guillardia theta (strain CCMP2712)</name>
    <name type="common">Cryptophyte</name>
    <dbReference type="NCBI Taxonomy" id="905079"/>
    <lineage>
        <taxon>Eukaryota</taxon>
        <taxon>Cryptophyceae</taxon>
        <taxon>Pyrenomonadales</taxon>
        <taxon>Geminigeraceae</taxon>
        <taxon>Guillardia</taxon>
    </lineage>
</organism>
<dbReference type="PANTHER" id="PTHR12818:SF0">
    <property type="entry name" value="TRNA (ADENINE(37)-N6)-METHYLTRANSFERASE"/>
    <property type="match status" value="1"/>
</dbReference>
<comment type="similarity">
    <text evidence="2">Belongs to the tRNA methyltransferase O family.</text>
</comment>
<evidence type="ECO:0000256" key="1">
    <source>
        <dbReference type="ARBA" id="ARBA00022691"/>
    </source>
</evidence>
<dbReference type="InterPro" id="IPR023370">
    <property type="entry name" value="TrmO-like_N"/>
</dbReference>
<dbReference type="PROSITE" id="PS51668">
    <property type="entry name" value="TSAA_2"/>
    <property type="match status" value="1"/>
</dbReference>
<dbReference type="InterPro" id="IPR036414">
    <property type="entry name" value="YaeB_N_sf"/>
</dbReference>
<dbReference type="GeneID" id="17305625"/>
<keyword evidence="1" id="KW-0949">S-adenosyl-L-methionine</keyword>
<dbReference type="Pfam" id="PF01980">
    <property type="entry name" value="TrmO_N"/>
    <property type="match status" value="1"/>
</dbReference>
<dbReference type="Gene3D" id="2.40.30.70">
    <property type="entry name" value="YaeB-like"/>
    <property type="match status" value="1"/>
</dbReference>
<feature type="non-terminal residue" evidence="4">
    <location>
        <position position="171"/>
    </location>
</feature>
<feature type="non-terminal residue" evidence="4">
    <location>
        <position position="1"/>
    </location>
</feature>
<dbReference type="eggNOG" id="KOG2942">
    <property type="taxonomic scope" value="Eukaryota"/>
</dbReference>
<protein>
    <recommendedName>
        <fullName evidence="3">TsaA-like domain-containing protein</fullName>
    </recommendedName>
</protein>
<dbReference type="InterPro" id="IPR040372">
    <property type="entry name" value="YaeB-like"/>
</dbReference>
<keyword evidence="6" id="KW-1185">Reference proteome</keyword>
<dbReference type="OMA" id="VQKPRHA"/>
<dbReference type="RefSeq" id="XP_005835757.1">
    <property type="nucleotide sequence ID" value="XM_005835700.1"/>
</dbReference>
<reference evidence="5" key="3">
    <citation type="submission" date="2015-06" db="UniProtKB">
        <authorList>
            <consortium name="EnsemblProtists"/>
        </authorList>
    </citation>
    <scope>IDENTIFICATION</scope>
</reference>
<dbReference type="InterPro" id="IPR036413">
    <property type="entry name" value="YaeB-like_sf"/>
</dbReference>
<dbReference type="EMBL" id="JH992984">
    <property type="protein sequence ID" value="EKX48777.1"/>
    <property type="molecule type" value="Genomic_DNA"/>
</dbReference>
<gene>
    <name evidence="4" type="ORF">GUITHDRAFT_55947</name>
</gene>
<dbReference type="PANTHER" id="PTHR12818">
    <property type="entry name" value="TRNA (ADENINE(37)-N6)-METHYLTRANSFERASE"/>
    <property type="match status" value="1"/>
</dbReference>
<dbReference type="OrthoDB" id="4882at2759"/>
<dbReference type="EnsemblProtists" id="EKX48777">
    <property type="protein sequence ID" value="EKX48777"/>
    <property type="gene ID" value="GUITHDRAFT_55947"/>
</dbReference>
<dbReference type="CDD" id="cd09281">
    <property type="entry name" value="UPF0066"/>
    <property type="match status" value="1"/>
</dbReference>
<dbReference type="AlphaFoldDB" id="L1JKF3"/>
<dbReference type="Proteomes" id="UP000011087">
    <property type="component" value="Unassembled WGS sequence"/>
</dbReference>
<evidence type="ECO:0000313" key="5">
    <source>
        <dbReference type="EnsemblProtists" id="EKX48777"/>
    </source>
</evidence>
<dbReference type="HOGENOM" id="CLU_013458_5_0_1"/>
<reference evidence="6" key="2">
    <citation type="submission" date="2012-11" db="EMBL/GenBank/DDBJ databases">
        <authorList>
            <person name="Kuo A."/>
            <person name="Curtis B.A."/>
            <person name="Tanifuji G."/>
            <person name="Burki F."/>
            <person name="Gruber A."/>
            <person name="Irimia M."/>
            <person name="Maruyama S."/>
            <person name="Arias M.C."/>
            <person name="Ball S.G."/>
            <person name="Gile G.H."/>
            <person name="Hirakawa Y."/>
            <person name="Hopkins J.F."/>
            <person name="Rensing S.A."/>
            <person name="Schmutz J."/>
            <person name="Symeonidi A."/>
            <person name="Elias M."/>
            <person name="Eveleigh R.J."/>
            <person name="Herman E.K."/>
            <person name="Klute M.J."/>
            <person name="Nakayama T."/>
            <person name="Obornik M."/>
            <person name="Reyes-Prieto A."/>
            <person name="Armbrust E.V."/>
            <person name="Aves S.J."/>
            <person name="Beiko R.G."/>
            <person name="Coutinho P."/>
            <person name="Dacks J.B."/>
            <person name="Durnford D.G."/>
            <person name="Fast N.M."/>
            <person name="Green B.R."/>
            <person name="Grisdale C."/>
            <person name="Hempe F."/>
            <person name="Henrissat B."/>
            <person name="Hoppner M.P."/>
            <person name="Ishida K.-I."/>
            <person name="Kim E."/>
            <person name="Koreny L."/>
            <person name="Kroth P.G."/>
            <person name="Liu Y."/>
            <person name="Malik S.-B."/>
            <person name="Maier U.G."/>
            <person name="McRose D."/>
            <person name="Mock T."/>
            <person name="Neilson J.A."/>
            <person name="Onodera N.T."/>
            <person name="Poole A.M."/>
            <person name="Pritham E.J."/>
            <person name="Richards T.A."/>
            <person name="Rocap G."/>
            <person name="Roy S.W."/>
            <person name="Sarai C."/>
            <person name="Schaack S."/>
            <person name="Shirato S."/>
            <person name="Slamovits C.H."/>
            <person name="Spencer D.F."/>
            <person name="Suzuki S."/>
            <person name="Worden A.Z."/>
            <person name="Zauner S."/>
            <person name="Barry K."/>
            <person name="Bell C."/>
            <person name="Bharti A.K."/>
            <person name="Crow J.A."/>
            <person name="Grimwood J."/>
            <person name="Kramer R."/>
            <person name="Lindquist E."/>
            <person name="Lucas S."/>
            <person name="Salamov A."/>
            <person name="McFadden G.I."/>
            <person name="Lane C.E."/>
            <person name="Keeling P.J."/>
            <person name="Gray M.W."/>
            <person name="Grigoriev I.V."/>
            <person name="Archibald J.M."/>
        </authorList>
    </citation>
    <scope>NUCLEOTIDE SEQUENCE</scope>
    <source>
        <strain evidence="6">CCMP2712</strain>
    </source>
</reference>
<evidence type="ECO:0000313" key="6">
    <source>
        <dbReference type="Proteomes" id="UP000011087"/>
    </source>
</evidence>
<dbReference type="SUPFAM" id="SSF118196">
    <property type="entry name" value="YaeB-like"/>
    <property type="match status" value="1"/>
</dbReference>
<dbReference type="PaxDb" id="55529-EKX48777"/>
<reference evidence="4 6" key="1">
    <citation type="journal article" date="2012" name="Nature">
        <title>Algal genomes reveal evolutionary mosaicism and the fate of nucleomorphs.</title>
        <authorList>
            <consortium name="DOE Joint Genome Institute"/>
            <person name="Curtis B.A."/>
            <person name="Tanifuji G."/>
            <person name="Burki F."/>
            <person name="Gruber A."/>
            <person name="Irimia M."/>
            <person name="Maruyama S."/>
            <person name="Arias M.C."/>
            <person name="Ball S.G."/>
            <person name="Gile G.H."/>
            <person name="Hirakawa Y."/>
            <person name="Hopkins J.F."/>
            <person name="Kuo A."/>
            <person name="Rensing S.A."/>
            <person name="Schmutz J."/>
            <person name="Symeonidi A."/>
            <person name="Elias M."/>
            <person name="Eveleigh R.J."/>
            <person name="Herman E.K."/>
            <person name="Klute M.J."/>
            <person name="Nakayama T."/>
            <person name="Obornik M."/>
            <person name="Reyes-Prieto A."/>
            <person name="Armbrust E.V."/>
            <person name="Aves S.J."/>
            <person name="Beiko R.G."/>
            <person name="Coutinho P."/>
            <person name="Dacks J.B."/>
            <person name="Durnford D.G."/>
            <person name="Fast N.M."/>
            <person name="Green B.R."/>
            <person name="Grisdale C.J."/>
            <person name="Hempel F."/>
            <person name="Henrissat B."/>
            <person name="Hoppner M.P."/>
            <person name="Ishida K."/>
            <person name="Kim E."/>
            <person name="Koreny L."/>
            <person name="Kroth P.G."/>
            <person name="Liu Y."/>
            <person name="Malik S.B."/>
            <person name="Maier U.G."/>
            <person name="McRose D."/>
            <person name="Mock T."/>
            <person name="Neilson J.A."/>
            <person name="Onodera N.T."/>
            <person name="Poole A.M."/>
            <person name="Pritham E.J."/>
            <person name="Richards T.A."/>
            <person name="Rocap G."/>
            <person name="Roy S.W."/>
            <person name="Sarai C."/>
            <person name="Schaack S."/>
            <person name="Shirato S."/>
            <person name="Slamovits C.H."/>
            <person name="Spencer D.F."/>
            <person name="Suzuki S."/>
            <person name="Worden A.Z."/>
            <person name="Zauner S."/>
            <person name="Barry K."/>
            <person name="Bell C."/>
            <person name="Bharti A.K."/>
            <person name="Crow J.A."/>
            <person name="Grimwood J."/>
            <person name="Kramer R."/>
            <person name="Lindquist E."/>
            <person name="Lucas S."/>
            <person name="Salamov A."/>
            <person name="McFadden G.I."/>
            <person name="Lane C.E."/>
            <person name="Keeling P.J."/>
            <person name="Gray M.W."/>
            <person name="Grigoriev I.V."/>
            <person name="Archibald J.M."/>
        </authorList>
    </citation>
    <scope>NUCLEOTIDE SEQUENCE</scope>
    <source>
        <strain evidence="4 6">CCMP2712</strain>
    </source>
</reference>
<accession>L1JKF3</accession>
<dbReference type="NCBIfam" id="TIGR00104">
    <property type="entry name" value="tRNA_TsaA"/>
    <property type="match status" value="1"/>
</dbReference>